<reference evidence="2" key="1">
    <citation type="submission" date="2021-02" db="EMBL/GenBank/DDBJ databases">
        <authorList>
            <person name="Nowell W R."/>
        </authorList>
    </citation>
    <scope>NUCLEOTIDE SEQUENCE</scope>
</reference>
<feature type="region of interest" description="Disordered" evidence="1">
    <location>
        <begin position="83"/>
        <end position="112"/>
    </location>
</feature>
<organism evidence="2 3">
    <name type="scientific">Rotaria magnacalcarata</name>
    <dbReference type="NCBI Taxonomy" id="392030"/>
    <lineage>
        <taxon>Eukaryota</taxon>
        <taxon>Metazoa</taxon>
        <taxon>Spiralia</taxon>
        <taxon>Gnathifera</taxon>
        <taxon>Rotifera</taxon>
        <taxon>Eurotatoria</taxon>
        <taxon>Bdelloidea</taxon>
        <taxon>Philodinida</taxon>
        <taxon>Philodinidae</taxon>
        <taxon>Rotaria</taxon>
    </lineage>
</organism>
<dbReference type="Proteomes" id="UP000676336">
    <property type="component" value="Unassembled WGS sequence"/>
</dbReference>
<evidence type="ECO:0000256" key="1">
    <source>
        <dbReference type="SAM" id="MobiDB-lite"/>
    </source>
</evidence>
<dbReference type="EMBL" id="CAJOBI010349605">
    <property type="protein sequence ID" value="CAF5220320.1"/>
    <property type="molecule type" value="Genomic_DNA"/>
</dbReference>
<comment type="caution">
    <text evidence="2">The sequence shown here is derived from an EMBL/GenBank/DDBJ whole genome shotgun (WGS) entry which is preliminary data.</text>
</comment>
<dbReference type="AlphaFoldDB" id="A0A8S3JS15"/>
<gene>
    <name evidence="2" type="ORF">SMN809_LOCUS81841</name>
</gene>
<evidence type="ECO:0000313" key="3">
    <source>
        <dbReference type="Proteomes" id="UP000676336"/>
    </source>
</evidence>
<feature type="non-terminal residue" evidence="2">
    <location>
        <position position="1"/>
    </location>
</feature>
<name>A0A8S3JS15_9BILA</name>
<protein>
    <submittedName>
        <fullName evidence="2">Uncharacterized protein</fullName>
    </submittedName>
</protein>
<sequence>QAHVNANFSSGNTERLDALVGKELASKIHNGRVDEQGKEFIRTNETSVLPVTVFLDEHNRLVAINNRGLLAHELAEQKPNRIFFTNPTRPERNRLNEAGMPSKNKPTYDKNN</sequence>
<evidence type="ECO:0000313" key="2">
    <source>
        <dbReference type="EMBL" id="CAF5220320.1"/>
    </source>
</evidence>
<accession>A0A8S3JS15</accession>
<proteinExistence type="predicted"/>